<proteinExistence type="predicted"/>
<organism evidence="1">
    <name type="scientific">Siphoviridae sp. ctigT3</name>
    <dbReference type="NCBI Taxonomy" id="2826434"/>
    <lineage>
        <taxon>Viruses</taxon>
        <taxon>Duplodnaviria</taxon>
        <taxon>Heunggongvirae</taxon>
        <taxon>Uroviricota</taxon>
        <taxon>Caudoviricetes</taxon>
    </lineage>
</organism>
<name>A0A8S5MTV2_9CAUD</name>
<sequence length="34" mass="3755">MYLSSQSSESKGTSNLTTSNLSSRRLMRFALTEA</sequence>
<evidence type="ECO:0000313" key="1">
    <source>
        <dbReference type="EMBL" id="DAD85387.1"/>
    </source>
</evidence>
<accession>A0A8S5MTV2</accession>
<dbReference type="EMBL" id="BK014981">
    <property type="protein sequence ID" value="DAD85387.1"/>
    <property type="molecule type" value="Genomic_DNA"/>
</dbReference>
<reference evidence="1" key="1">
    <citation type="journal article" date="2021" name="Proc. Natl. Acad. Sci. U.S.A.">
        <title>A Catalog of Tens of Thousands of Viruses from Human Metagenomes Reveals Hidden Associations with Chronic Diseases.</title>
        <authorList>
            <person name="Tisza M.J."/>
            <person name="Buck C.B."/>
        </authorList>
    </citation>
    <scope>NUCLEOTIDE SEQUENCE</scope>
    <source>
        <strain evidence="1">CtigT3</strain>
    </source>
</reference>
<protein>
    <submittedName>
        <fullName evidence="1">Uncharacterized protein</fullName>
    </submittedName>
</protein>